<protein>
    <recommendedName>
        <fullName evidence="4">Sulfotransferase domain-containing protein</fullName>
    </recommendedName>
</protein>
<dbReference type="PANTHER" id="PTHR36978:SF4">
    <property type="entry name" value="P-LOOP CONTAINING NUCLEOSIDE TRIPHOSPHATE HYDROLASE PROTEIN"/>
    <property type="match status" value="1"/>
</dbReference>
<dbReference type="InParanoid" id="A0A1E7FU80"/>
<dbReference type="SUPFAM" id="SSF52540">
    <property type="entry name" value="P-loop containing nucleoside triphosphate hydrolases"/>
    <property type="match status" value="1"/>
</dbReference>
<dbReference type="PANTHER" id="PTHR36978">
    <property type="entry name" value="P-LOOP CONTAINING NUCLEOTIDE TRIPHOSPHATE HYDROLASE"/>
    <property type="match status" value="1"/>
</dbReference>
<organism evidence="2 3">
    <name type="scientific">Fragilariopsis cylindrus CCMP1102</name>
    <dbReference type="NCBI Taxonomy" id="635003"/>
    <lineage>
        <taxon>Eukaryota</taxon>
        <taxon>Sar</taxon>
        <taxon>Stramenopiles</taxon>
        <taxon>Ochrophyta</taxon>
        <taxon>Bacillariophyta</taxon>
        <taxon>Bacillariophyceae</taxon>
        <taxon>Bacillariophycidae</taxon>
        <taxon>Bacillariales</taxon>
        <taxon>Bacillariaceae</taxon>
        <taxon>Fragilariopsis</taxon>
    </lineage>
</organism>
<proteinExistence type="predicted"/>
<evidence type="ECO:0008006" key="4">
    <source>
        <dbReference type="Google" id="ProtNLM"/>
    </source>
</evidence>
<evidence type="ECO:0000313" key="3">
    <source>
        <dbReference type="Proteomes" id="UP000095751"/>
    </source>
</evidence>
<dbReference type="AlphaFoldDB" id="A0A1E7FU80"/>
<accession>A0A1E7FU80</accession>
<feature type="region of interest" description="Disordered" evidence="1">
    <location>
        <begin position="118"/>
        <end position="149"/>
    </location>
</feature>
<gene>
    <name evidence="2" type="ORF">FRACYDRAFT_165980</name>
</gene>
<dbReference type="Proteomes" id="UP000095751">
    <property type="component" value="Unassembled WGS sequence"/>
</dbReference>
<dbReference type="OrthoDB" id="41409at2759"/>
<dbReference type="InterPro" id="IPR027417">
    <property type="entry name" value="P-loop_NTPase"/>
</dbReference>
<dbReference type="KEGG" id="fcy:FRACYDRAFT_165980"/>
<sequence>MDTNRVEGWYPQIKLLDELHEEQPNSTFVLIFRPLKDWFNSINHWPGIKERMSKFTMPGLVLTKQQQIDIQLGRWWCSHVNHIRDYVKQYPSHKLIELDLYDTKTSSEVLDDIFQKHKKHEDEDSSNGNEKRESCWGHANVNKKAATTT</sequence>
<dbReference type="Gene3D" id="3.40.50.300">
    <property type="entry name" value="P-loop containing nucleotide triphosphate hydrolases"/>
    <property type="match status" value="1"/>
</dbReference>
<name>A0A1E7FU80_9STRA</name>
<keyword evidence="3" id="KW-1185">Reference proteome</keyword>
<evidence type="ECO:0000313" key="2">
    <source>
        <dbReference type="EMBL" id="OEU21667.1"/>
    </source>
</evidence>
<reference evidence="2 3" key="1">
    <citation type="submission" date="2016-09" db="EMBL/GenBank/DDBJ databases">
        <title>Extensive genetic diversity and differential bi-allelic expression allows diatom success in the polar Southern Ocean.</title>
        <authorList>
            <consortium name="DOE Joint Genome Institute"/>
            <person name="Mock T."/>
            <person name="Otillar R.P."/>
            <person name="Strauss J."/>
            <person name="Dupont C."/>
            <person name="Frickenhaus S."/>
            <person name="Maumus F."/>
            <person name="Mcmullan M."/>
            <person name="Sanges R."/>
            <person name="Schmutz J."/>
            <person name="Toseland A."/>
            <person name="Valas R."/>
            <person name="Veluchamy A."/>
            <person name="Ward B.J."/>
            <person name="Allen A."/>
            <person name="Barry K."/>
            <person name="Falciatore A."/>
            <person name="Ferrante M."/>
            <person name="Fortunato A.E."/>
            <person name="Gloeckner G."/>
            <person name="Gruber A."/>
            <person name="Hipkin R."/>
            <person name="Janech M."/>
            <person name="Kroth P."/>
            <person name="Leese F."/>
            <person name="Lindquist E."/>
            <person name="Lyon B.R."/>
            <person name="Martin J."/>
            <person name="Mayer C."/>
            <person name="Parker M."/>
            <person name="Quesneville H."/>
            <person name="Raymond J."/>
            <person name="Uhlig C."/>
            <person name="Valentin K.U."/>
            <person name="Worden A.Z."/>
            <person name="Armbrust E.V."/>
            <person name="Bowler C."/>
            <person name="Green B."/>
            <person name="Moulton V."/>
            <person name="Van Oosterhout C."/>
            <person name="Grigoriev I."/>
        </authorList>
    </citation>
    <scope>NUCLEOTIDE SEQUENCE [LARGE SCALE GENOMIC DNA]</scope>
    <source>
        <strain evidence="2 3">CCMP1102</strain>
    </source>
</reference>
<dbReference type="EMBL" id="KV784353">
    <property type="protein sequence ID" value="OEU21667.1"/>
    <property type="molecule type" value="Genomic_DNA"/>
</dbReference>
<evidence type="ECO:0000256" key="1">
    <source>
        <dbReference type="SAM" id="MobiDB-lite"/>
    </source>
</evidence>